<feature type="transmembrane region" description="Helical" evidence="6">
    <location>
        <begin position="309"/>
        <end position="327"/>
    </location>
</feature>
<feature type="transmembrane region" description="Helical" evidence="6">
    <location>
        <begin position="46"/>
        <end position="66"/>
    </location>
</feature>
<evidence type="ECO:0000259" key="7">
    <source>
        <dbReference type="Pfam" id="PF00892"/>
    </source>
</evidence>
<feature type="transmembrane region" description="Helical" evidence="6">
    <location>
        <begin position="254"/>
        <end position="272"/>
    </location>
</feature>
<reference evidence="8 9" key="2">
    <citation type="journal article" date="2014" name="Stand. Genomic Sci.">
        <title>An updated genome annotation for the model marine bacterium Ruegeria pomeroyi DSS-3.</title>
        <authorList>
            <person name="Rivers A.R."/>
            <person name="Smith C.B."/>
            <person name="Moran M.A."/>
        </authorList>
    </citation>
    <scope>GENOME REANNOTATION</scope>
    <source>
        <strain evidence="9">ATCC 700808 / DSM 15171 / DSS-3</strain>
    </source>
</reference>
<keyword evidence="9" id="KW-1185">Reference proteome</keyword>
<feature type="domain" description="EamA" evidence="7">
    <location>
        <begin position="196"/>
        <end position="326"/>
    </location>
</feature>
<feature type="domain" description="EamA" evidence="7">
    <location>
        <begin position="49"/>
        <end position="180"/>
    </location>
</feature>
<dbReference type="Pfam" id="PF00892">
    <property type="entry name" value="EamA"/>
    <property type="match status" value="2"/>
</dbReference>
<feature type="transmembrane region" description="Helical" evidence="6">
    <location>
        <begin position="141"/>
        <end position="158"/>
    </location>
</feature>
<comment type="similarity">
    <text evidence="2">Belongs to the drug/metabolite transporter (DMT) superfamily. 10 TMS drug/metabolite exporter (DME) (TC 2.A.7.3) family.</text>
</comment>
<evidence type="ECO:0000256" key="4">
    <source>
        <dbReference type="ARBA" id="ARBA00022989"/>
    </source>
</evidence>
<accession>Q5LX45</accession>
<dbReference type="PANTHER" id="PTHR22911">
    <property type="entry name" value="ACYL-MALONYL CONDENSING ENZYME-RELATED"/>
    <property type="match status" value="1"/>
</dbReference>
<evidence type="ECO:0000313" key="8">
    <source>
        <dbReference type="EMBL" id="AAV93583.1"/>
    </source>
</evidence>
<protein>
    <submittedName>
        <fullName evidence="8">Membrane protein</fullName>
    </submittedName>
</protein>
<feature type="transmembrane region" description="Helical" evidence="6">
    <location>
        <begin position="117"/>
        <end position="135"/>
    </location>
</feature>
<reference evidence="8 9" key="1">
    <citation type="journal article" date="2004" name="Nature">
        <title>Genome sequence of Silicibacter pomeroyi reveals adaptations to the marine environment.</title>
        <authorList>
            <person name="Moran M.A."/>
            <person name="Buchan A."/>
            <person name="Gonzalez J.M."/>
            <person name="Heidelberg J.F."/>
            <person name="Whitman W.B."/>
            <person name="Kiene R.P."/>
            <person name="Henriksen J.R."/>
            <person name="King G.M."/>
            <person name="Belas R."/>
            <person name="Fuqua C."/>
            <person name="Brinkac L."/>
            <person name="Lewis M."/>
            <person name="Johri S."/>
            <person name="Weaver B."/>
            <person name="Pai G."/>
            <person name="Eisen J.A."/>
            <person name="Rahe E."/>
            <person name="Sheldon W.M."/>
            <person name="Ye W."/>
            <person name="Miller T.R."/>
            <person name="Carlton J."/>
            <person name="Rasko D.A."/>
            <person name="Paulsen I.T."/>
            <person name="Ren Q."/>
            <person name="Daugherty S.C."/>
            <person name="Deboy R.T."/>
            <person name="Dodson R.J."/>
            <person name="Durkin A.S."/>
            <person name="Madupu R."/>
            <person name="Nelson W.C."/>
            <person name="Sullivan S.A."/>
            <person name="Rosovitz M.J."/>
            <person name="Haft D.H."/>
            <person name="Selengut J."/>
            <person name="Ward N."/>
        </authorList>
    </citation>
    <scope>NUCLEOTIDE SEQUENCE [LARGE SCALE GENOMIC DNA]</scope>
    <source>
        <strain evidence="9">ATCC 700808 / DSM 15171 / DSS-3</strain>
    </source>
</reference>
<dbReference type="HOGENOM" id="CLU_032828_0_0_5"/>
<evidence type="ECO:0000313" key="9">
    <source>
        <dbReference type="Proteomes" id="UP000001023"/>
    </source>
</evidence>
<dbReference type="STRING" id="246200.SPO0263"/>
<evidence type="ECO:0000256" key="5">
    <source>
        <dbReference type="ARBA" id="ARBA00023136"/>
    </source>
</evidence>
<dbReference type="InterPro" id="IPR037185">
    <property type="entry name" value="EmrE-like"/>
</dbReference>
<organism evidence="8 9">
    <name type="scientific">Ruegeria pomeroyi (strain ATCC 700808 / DSM 15171 / DSS-3)</name>
    <name type="common">Silicibacter pomeroyi</name>
    <dbReference type="NCBI Taxonomy" id="246200"/>
    <lineage>
        <taxon>Bacteria</taxon>
        <taxon>Pseudomonadati</taxon>
        <taxon>Pseudomonadota</taxon>
        <taxon>Alphaproteobacteria</taxon>
        <taxon>Rhodobacterales</taxon>
        <taxon>Roseobacteraceae</taxon>
        <taxon>Ruegeria</taxon>
    </lineage>
</organism>
<evidence type="ECO:0000256" key="6">
    <source>
        <dbReference type="SAM" id="Phobius"/>
    </source>
</evidence>
<sequence>MTADSQTCFCVCTMAVTVTNNQAIDLSRAKAQGRAMAKPLTSHRPILAVSLKLGALVLFTSMSALIKVLSADFPAGEMVFFRSLFAIPVIILWLLARGELRQGLIVKKPMGHFWRGVLGTGAMGLTFTGLGLLPLPEVTAIGYATPIFTLILAALMLGETIRLVRIGAVALGLLGVLIMLWPRLGTGASLDQAATIGALCVLAATVARAFVQIHIRQLVQVDHAAAIVFYFSLTATLLSGLTAFFGWVTPTPEQAAILILTGLVGGVAQILVTSSYRFGQASMLAPYDYASMLFAIIIGYIWFDEWPTLVMLAGAMLVIAGNVVVIWRERQLGLERGKARSVTDPKG</sequence>
<proteinExistence type="inferred from homology"/>
<dbReference type="PANTHER" id="PTHR22911:SF6">
    <property type="entry name" value="SOLUTE CARRIER FAMILY 35 MEMBER G1"/>
    <property type="match status" value="1"/>
</dbReference>
<dbReference type="eggNOG" id="COG0697">
    <property type="taxonomic scope" value="Bacteria"/>
</dbReference>
<dbReference type="AlphaFoldDB" id="Q5LX45"/>
<evidence type="ECO:0000256" key="1">
    <source>
        <dbReference type="ARBA" id="ARBA00004141"/>
    </source>
</evidence>
<dbReference type="Proteomes" id="UP000001023">
    <property type="component" value="Chromosome"/>
</dbReference>
<evidence type="ECO:0000256" key="2">
    <source>
        <dbReference type="ARBA" id="ARBA00009853"/>
    </source>
</evidence>
<dbReference type="InterPro" id="IPR000620">
    <property type="entry name" value="EamA_dom"/>
</dbReference>
<dbReference type="KEGG" id="sil:SPO0263"/>
<keyword evidence="5 6" id="KW-0472">Membrane</keyword>
<dbReference type="GO" id="GO:0016020">
    <property type="term" value="C:membrane"/>
    <property type="evidence" value="ECO:0007669"/>
    <property type="project" value="UniProtKB-SubCell"/>
</dbReference>
<feature type="transmembrane region" description="Helical" evidence="6">
    <location>
        <begin position="163"/>
        <end position="181"/>
    </location>
</feature>
<feature type="transmembrane region" description="Helical" evidence="6">
    <location>
        <begin position="193"/>
        <end position="211"/>
    </location>
</feature>
<gene>
    <name evidence="8" type="ordered locus">SPO0263</name>
</gene>
<feature type="transmembrane region" description="Helical" evidence="6">
    <location>
        <begin position="284"/>
        <end position="303"/>
    </location>
</feature>
<dbReference type="PaxDb" id="246200-SPO0263"/>
<feature type="transmembrane region" description="Helical" evidence="6">
    <location>
        <begin position="223"/>
        <end position="248"/>
    </location>
</feature>
<name>Q5LX45_RUEPO</name>
<comment type="subcellular location">
    <subcellularLocation>
        <location evidence="1">Membrane</location>
        <topology evidence="1">Multi-pass membrane protein</topology>
    </subcellularLocation>
</comment>
<keyword evidence="3 6" id="KW-0812">Transmembrane</keyword>
<dbReference type="SUPFAM" id="SSF103481">
    <property type="entry name" value="Multidrug resistance efflux transporter EmrE"/>
    <property type="match status" value="2"/>
</dbReference>
<dbReference type="EMBL" id="CP000031">
    <property type="protein sequence ID" value="AAV93583.1"/>
    <property type="molecule type" value="Genomic_DNA"/>
</dbReference>
<feature type="transmembrane region" description="Helical" evidence="6">
    <location>
        <begin position="78"/>
        <end position="96"/>
    </location>
</feature>
<dbReference type="DNASU" id="3192897"/>
<evidence type="ECO:0000256" key="3">
    <source>
        <dbReference type="ARBA" id="ARBA00022692"/>
    </source>
</evidence>
<keyword evidence="4 6" id="KW-1133">Transmembrane helix</keyword>